<dbReference type="Gene3D" id="3.40.50.300">
    <property type="entry name" value="P-loop containing nucleotide triphosphate hydrolases"/>
    <property type="match status" value="1"/>
</dbReference>
<dbReference type="Proteomes" id="UP001174936">
    <property type="component" value="Unassembled WGS sequence"/>
</dbReference>
<name>A0AA39Y6X5_9PEZI</name>
<accession>A0AA39Y6X5</accession>
<dbReference type="CDD" id="cd00882">
    <property type="entry name" value="Ras_like_GTPase"/>
    <property type="match status" value="1"/>
</dbReference>
<sequence>MGMTGSGKSTFASRLATSGTQPIGIGNTLSSKTTEIAFYETSSTKNRRVLLADTPGFDDTSRPDTSILQSITLPLFEKHKNGIPVIGIIYLHDITNPRLSGSAVKALKILQDFCGKENYPRIVFATTMWQDAGYSPQGEIAARRRHAELKRDFWDAMFEGNGGVLCHLVDEAGSARKVVDHLLDGVDALRWGDRDRPLKVLREMGGNACIEKTAAYRCAQGEQRLAVQLQGQRREKREGGEREQRGDELLAYRHEDCPSLWVVFKGYLRQRFATR</sequence>
<comment type="caution">
    <text evidence="1">The sequence shown here is derived from an EMBL/GenBank/DDBJ whole genome shotgun (WGS) entry which is preliminary data.</text>
</comment>
<dbReference type="EMBL" id="JAULSV010000004">
    <property type="protein sequence ID" value="KAK0647073.1"/>
    <property type="molecule type" value="Genomic_DNA"/>
</dbReference>
<protein>
    <recommendedName>
        <fullName evidence="3">G domain-containing protein</fullName>
    </recommendedName>
</protein>
<dbReference type="SUPFAM" id="SSF52540">
    <property type="entry name" value="P-loop containing nucleoside triphosphate hydrolases"/>
    <property type="match status" value="1"/>
</dbReference>
<dbReference type="AlphaFoldDB" id="A0AA39Y6X5"/>
<reference evidence="1" key="1">
    <citation type="submission" date="2023-06" db="EMBL/GenBank/DDBJ databases">
        <title>Genome-scale phylogeny and comparative genomics of the fungal order Sordariales.</title>
        <authorList>
            <consortium name="Lawrence Berkeley National Laboratory"/>
            <person name="Hensen N."/>
            <person name="Bonometti L."/>
            <person name="Westerberg I."/>
            <person name="Brannstrom I.O."/>
            <person name="Guillou S."/>
            <person name="Cros-Aarteil S."/>
            <person name="Calhoun S."/>
            <person name="Haridas S."/>
            <person name="Kuo A."/>
            <person name="Mondo S."/>
            <person name="Pangilinan J."/>
            <person name="Riley R."/>
            <person name="Labutti K."/>
            <person name="Andreopoulos B."/>
            <person name="Lipzen A."/>
            <person name="Chen C."/>
            <person name="Yanf M."/>
            <person name="Daum C."/>
            <person name="Ng V."/>
            <person name="Clum A."/>
            <person name="Steindorff A."/>
            <person name="Ohm R."/>
            <person name="Martin F."/>
            <person name="Silar P."/>
            <person name="Natvig D."/>
            <person name="Lalanne C."/>
            <person name="Gautier V."/>
            <person name="Ament-Velasquez S.L."/>
            <person name="Kruys A."/>
            <person name="Hutchinson M.I."/>
            <person name="Powell A.J."/>
            <person name="Barry K."/>
            <person name="Miller A.N."/>
            <person name="Grigoriev I.V."/>
            <person name="Debuchy R."/>
            <person name="Gladieux P."/>
            <person name="Thoren M.H."/>
            <person name="Johannesson H."/>
        </authorList>
    </citation>
    <scope>NUCLEOTIDE SEQUENCE</scope>
    <source>
        <strain evidence="1">SMH2532-1</strain>
    </source>
</reference>
<proteinExistence type="predicted"/>
<organism evidence="1 2">
    <name type="scientific">Cercophora newfieldiana</name>
    <dbReference type="NCBI Taxonomy" id="92897"/>
    <lineage>
        <taxon>Eukaryota</taxon>
        <taxon>Fungi</taxon>
        <taxon>Dikarya</taxon>
        <taxon>Ascomycota</taxon>
        <taxon>Pezizomycotina</taxon>
        <taxon>Sordariomycetes</taxon>
        <taxon>Sordariomycetidae</taxon>
        <taxon>Sordariales</taxon>
        <taxon>Lasiosphaeriaceae</taxon>
        <taxon>Cercophora</taxon>
    </lineage>
</organism>
<keyword evidence="2" id="KW-1185">Reference proteome</keyword>
<dbReference type="InterPro" id="IPR027417">
    <property type="entry name" value="P-loop_NTPase"/>
</dbReference>
<evidence type="ECO:0000313" key="2">
    <source>
        <dbReference type="Proteomes" id="UP001174936"/>
    </source>
</evidence>
<gene>
    <name evidence="1" type="ORF">B0T16DRAFT_458936</name>
</gene>
<evidence type="ECO:0008006" key="3">
    <source>
        <dbReference type="Google" id="ProtNLM"/>
    </source>
</evidence>
<evidence type="ECO:0000313" key="1">
    <source>
        <dbReference type="EMBL" id="KAK0647073.1"/>
    </source>
</evidence>